<keyword evidence="3" id="KW-1185">Reference proteome</keyword>
<proteinExistence type="predicted"/>
<feature type="region of interest" description="Disordered" evidence="1">
    <location>
        <begin position="108"/>
        <end position="147"/>
    </location>
</feature>
<dbReference type="Proteomes" id="UP000199340">
    <property type="component" value="Unassembled WGS sequence"/>
</dbReference>
<dbReference type="RefSeq" id="WP_217629247.1">
    <property type="nucleotide sequence ID" value="NZ_FNEB01000014.1"/>
</dbReference>
<sequence>NLETRYTDIQSVEKQTKPPAYLFSIITMSNSVRQNNNRLRPNSSARPPVTASVYFRFATLCRAVPRPGGDRVSLSVRGYLGNAPDKRKSFFRALGVFSAAGLKSTEKQASPALDLRTCRPGPGRSSAASLPPDARIRNQPPPRAPETAMAATGFAARAAESDTRARAAIFSISALDSPRALAY</sequence>
<evidence type="ECO:0000313" key="3">
    <source>
        <dbReference type="Proteomes" id="UP000199340"/>
    </source>
</evidence>
<protein>
    <submittedName>
        <fullName evidence="2">Uncharacterized protein</fullName>
    </submittedName>
</protein>
<feature type="non-terminal residue" evidence="2">
    <location>
        <position position="1"/>
    </location>
</feature>
<gene>
    <name evidence="2" type="ORF">SAMN05421850_11433</name>
</gene>
<reference evidence="2 3" key="1">
    <citation type="submission" date="2016-10" db="EMBL/GenBank/DDBJ databases">
        <authorList>
            <person name="de Groot N.N."/>
        </authorList>
    </citation>
    <scope>NUCLEOTIDE SEQUENCE [LARGE SCALE GENOMIC DNA]</scope>
    <source>
        <strain evidence="2 3">DSM 28010</strain>
    </source>
</reference>
<evidence type="ECO:0000256" key="1">
    <source>
        <dbReference type="SAM" id="MobiDB-lite"/>
    </source>
</evidence>
<evidence type="ECO:0000313" key="2">
    <source>
        <dbReference type="EMBL" id="SDJ34065.1"/>
    </source>
</evidence>
<dbReference type="EMBL" id="FNEB01000014">
    <property type="protein sequence ID" value="SDJ34065.1"/>
    <property type="molecule type" value="Genomic_DNA"/>
</dbReference>
<name>A0A1G8SZ21_9RHOB</name>
<organism evidence="2 3">
    <name type="scientific">Lutimaribacter saemankumensis</name>
    <dbReference type="NCBI Taxonomy" id="490829"/>
    <lineage>
        <taxon>Bacteria</taxon>
        <taxon>Pseudomonadati</taxon>
        <taxon>Pseudomonadota</taxon>
        <taxon>Alphaproteobacteria</taxon>
        <taxon>Rhodobacterales</taxon>
        <taxon>Roseobacteraceae</taxon>
        <taxon>Lutimaribacter</taxon>
    </lineage>
</organism>
<dbReference type="AlphaFoldDB" id="A0A1G8SZ21"/>
<accession>A0A1G8SZ21</accession>